<keyword evidence="2" id="KW-0560">Oxidoreductase</keyword>
<dbReference type="EMBL" id="JAHWDQ010000001">
    <property type="protein sequence ID" value="MBW2940579.1"/>
    <property type="molecule type" value="Genomic_DNA"/>
</dbReference>
<evidence type="ECO:0000256" key="2">
    <source>
        <dbReference type="ARBA" id="ARBA00023002"/>
    </source>
</evidence>
<evidence type="ECO:0000256" key="1">
    <source>
        <dbReference type="ARBA" id="ARBA00006484"/>
    </source>
</evidence>
<sequence>MTGMFGKIQGFVSGAKMAETFKLQGRHFIVTGCAEGSLGYATALQLLEQGAVVSVTVRKNSAVIADALRQQLAASYHPHMHAFDLDLASYDSVEAFVQAYKTAGLALDVLINNAGIHLDLMSRWTSPTLSGDGFEIQWRVNYLGSAHLTYRLLPLLQASAATSGDSRIVNVVSQLHSRGLNSEFIQPRRPYNSWNAYGQSKLALVHLTRSIDRHFARDGITSYCLHPGAVYTNVADKGLAGTGSIAAVRNALAPIERFFMKTPKQGAQTQIHCATAAKDELVSGAYYRNMQVAVASAEANDSDVAERLWLDLQSWISQSER</sequence>
<dbReference type="Proteomes" id="UP001166291">
    <property type="component" value="Unassembled WGS sequence"/>
</dbReference>
<protein>
    <submittedName>
        <fullName evidence="3">SDR family NAD(P)-dependent oxidoreductase</fullName>
    </submittedName>
</protein>
<dbReference type="PANTHER" id="PTHR24320:SF152">
    <property type="entry name" value="SHORT-CHAIN DEHYDROGENASE_REDUCTASE FAMILY PROTEIN"/>
    <property type="match status" value="1"/>
</dbReference>
<evidence type="ECO:0000313" key="4">
    <source>
        <dbReference type="Proteomes" id="UP001166291"/>
    </source>
</evidence>
<evidence type="ECO:0000313" key="3">
    <source>
        <dbReference type="EMBL" id="MBW2940579.1"/>
    </source>
</evidence>
<comment type="similarity">
    <text evidence="1">Belongs to the short-chain dehydrogenases/reductases (SDR) family.</text>
</comment>
<gene>
    <name evidence="3" type="ORF">KXJ70_07330</name>
</gene>
<dbReference type="InterPro" id="IPR002347">
    <property type="entry name" value="SDR_fam"/>
</dbReference>
<dbReference type="PANTHER" id="PTHR24320">
    <property type="entry name" value="RETINOL DEHYDROGENASE"/>
    <property type="match status" value="1"/>
</dbReference>
<comment type="caution">
    <text evidence="3">The sequence shown here is derived from an EMBL/GenBank/DDBJ whole genome shotgun (WGS) entry which is preliminary data.</text>
</comment>
<name>A0ABS6VQI4_9GAMM</name>
<organism evidence="3 4">
    <name type="scientific">Zhongshania aquimaris</name>
    <dbReference type="NCBI Taxonomy" id="2857107"/>
    <lineage>
        <taxon>Bacteria</taxon>
        <taxon>Pseudomonadati</taxon>
        <taxon>Pseudomonadota</taxon>
        <taxon>Gammaproteobacteria</taxon>
        <taxon>Cellvibrionales</taxon>
        <taxon>Spongiibacteraceae</taxon>
        <taxon>Zhongshania</taxon>
    </lineage>
</organism>
<dbReference type="Pfam" id="PF00106">
    <property type="entry name" value="adh_short"/>
    <property type="match status" value="1"/>
</dbReference>
<accession>A0ABS6VQI4</accession>
<keyword evidence="4" id="KW-1185">Reference proteome</keyword>
<proteinExistence type="inferred from homology"/>
<reference evidence="3" key="1">
    <citation type="submission" date="2021-07" db="EMBL/GenBank/DDBJ databases">
        <title>Zhongshania sp. CAU 1632 isolated from seawater.</title>
        <authorList>
            <person name="Kim W."/>
        </authorList>
    </citation>
    <scope>NUCLEOTIDE SEQUENCE</scope>
    <source>
        <strain evidence="3">CAU 1632</strain>
    </source>
</reference>
<dbReference type="RefSeq" id="WP_219042766.1">
    <property type="nucleotide sequence ID" value="NZ_JAHWDQ010000001.1"/>
</dbReference>